<reference evidence="2 3" key="1">
    <citation type="submission" date="2024-03" db="EMBL/GenBank/DDBJ databases">
        <title>Human intestinal bacterial collection.</title>
        <authorList>
            <person name="Pauvert C."/>
            <person name="Hitch T.C.A."/>
            <person name="Clavel T."/>
        </authorList>
    </citation>
    <scope>NUCLEOTIDE SEQUENCE [LARGE SCALE GENOMIC DNA]</scope>
    <source>
        <strain evidence="2 3">CLA-JM-H11</strain>
    </source>
</reference>
<comment type="caution">
    <text evidence="2">The sequence shown here is derived from an EMBL/GenBank/DDBJ whole genome shotgun (WGS) entry which is preliminary data.</text>
</comment>
<evidence type="ECO:0000313" key="2">
    <source>
        <dbReference type="EMBL" id="MEQ2521638.1"/>
    </source>
</evidence>
<keyword evidence="3" id="KW-1185">Reference proteome</keyword>
<evidence type="ECO:0000313" key="3">
    <source>
        <dbReference type="Proteomes" id="UP001477672"/>
    </source>
</evidence>
<dbReference type="Pfam" id="PF08000">
    <property type="entry name" value="bPH_1"/>
    <property type="match status" value="1"/>
</dbReference>
<dbReference type="SUPFAM" id="SSF50729">
    <property type="entry name" value="PH domain-like"/>
    <property type="match status" value="1"/>
</dbReference>
<protein>
    <submittedName>
        <fullName evidence="2">PH domain-containing protein</fullName>
    </submittedName>
</protein>
<evidence type="ECO:0000259" key="1">
    <source>
        <dbReference type="Pfam" id="PF08000"/>
    </source>
</evidence>
<proteinExistence type="predicted"/>
<dbReference type="RefSeq" id="WP_349217102.1">
    <property type="nucleotide sequence ID" value="NZ_JBBMFA010000111.1"/>
</dbReference>
<name>A0ABV1GJC3_9FIRM</name>
<accession>A0ABV1GJC3</accession>
<dbReference type="Gene3D" id="2.30.29.50">
    <property type="entry name" value="Bacterial Pleckstrin homology domain"/>
    <property type="match status" value="1"/>
</dbReference>
<dbReference type="EMBL" id="JBBMFA010000111">
    <property type="protein sequence ID" value="MEQ2521638.1"/>
    <property type="molecule type" value="Genomic_DNA"/>
</dbReference>
<gene>
    <name evidence="2" type="ORF">WMO24_14555</name>
</gene>
<dbReference type="Proteomes" id="UP001477672">
    <property type="component" value="Unassembled WGS sequence"/>
</dbReference>
<organism evidence="2 3">
    <name type="scientific">Ruthenibacterium intestinale</name>
    <dbReference type="NCBI Taxonomy" id="3133163"/>
    <lineage>
        <taxon>Bacteria</taxon>
        <taxon>Bacillati</taxon>
        <taxon>Bacillota</taxon>
        <taxon>Clostridia</taxon>
        <taxon>Eubacteriales</taxon>
        <taxon>Oscillospiraceae</taxon>
        <taxon>Ruthenibacterium</taxon>
    </lineage>
</organism>
<dbReference type="CDD" id="cd13225">
    <property type="entry name" value="PH-like_bacteria"/>
    <property type="match status" value="1"/>
</dbReference>
<sequence>MIDFENMAFLKLRPVTDSRLSEQVAPLLCPGESIEQQFQGIRDGIVFTDRRVIAVNTQGFTGKKKAFVVLPYNRIQAYSIESAGVMDFDTEMKLWFSGLGIVTFELIAGSDLSSLARLIGNAILT</sequence>
<feature type="domain" description="Bacterial Pleckstrin homology" evidence="1">
    <location>
        <begin position="8"/>
        <end position="121"/>
    </location>
</feature>
<dbReference type="InterPro" id="IPR037063">
    <property type="entry name" value="PHb_sf"/>
</dbReference>
<dbReference type="InterPro" id="IPR012544">
    <property type="entry name" value="PHb"/>
</dbReference>